<dbReference type="RefSeq" id="WP_109667651.1">
    <property type="nucleotide sequence ID" value="NZ_QGGW01000004.1"/>
</dbReference>
<keyword evidence="2" id="KW-1185">Reference proteome</keyword>
<protein>
    <submittedName>
        <fullName evidence="1">Uncharacterized protein</fullName>
    </submittedName>
</protein>
<name>A0A316GJH0_9RHOB</name>
<evidence type="ECO:0000313" key="2">
    <source>
        <dbReference type="Proteomes" id="UP000245708"/>
    </source>
</evidence>
<dbReference type="Proteomes" id="UP000245708">
    <property type="component" value="Unassembled WGS sequence"/>
</dbReference>
<proteinExistence type="predicted"/>
<sequence length="192" mass="21022">MEDFAHMTDARIDSGRPAVSMPCAAPVSSAPFAKIALGDRAFQVCDRDDIEGALAFRPETGGAWLCLSHSLEDGWLRIGADILQSDPDALRHFLTTHAVRQTGWYRIGEEIVFDTLGTPWSVRRMDASHAEVTFGDEATRRVDPSVATSDDPREQAIEVLIAAYPDLGERFGPEIDHWAVRLASGGVVTPIF</sequence>
<reference evidence="1 2" key="1">
    <citation type="submission" date="2018-05" db="EMBL/GenBank/DDBJ databases">
        <title>Genomic Encyclopedia of Type Strains, Phase IV (KMG-IV): sequencing the most valuable type-strain genomes for metagenomic binning, comparative biology and taxonomic classification.</title>
        <authorList>
            <person name="Goeker M."/>
        </authorList>
    </citation>
    <scope>NUCLEOTIDE SEQUENCE [LARGE SCALE GENOMIC DNA]</scope>
    <source>
        <strain evidence="1 2">DSM 16097</strain>
    </source>
</reference>
<organism evidence="1 2">
    <name type="scientific">Roseicyclus mahoneyensis</name>
    <dbReference type="NCBI Taxonomy" id="164332"/>
    <lineage>
        <taxon>Bacteria</taxon>
        <taxon>Pseudomonadati</taxon>
        <taxon>Pseudomonadota</taxon>
        <taxon>Alphaproteobacteria</taxon>
        <taxon>Rhodobacterales</taxon>
        <taxon>Roseobacteraceae</taxon>
        <taxon>Roseicyclus</taxon>
    </lineage>
</organism>
<dbReference type="EMBL" id="QGGW01000004">
    <property type="protein sequence ID" value="PWK60407.1"/>
    <property type="molecule type" value="Genomic_DNA"/>
</dbReference>
<evidence type="ECO:0000313" key="1">
    <source>
        <dbReference type="EMBL" id="PWK60407.1"/>
    </source>
</evidence>
<comment type="caution">
    <text evidence="1">The sequence shown here is derived from an EMBL/GenBank/DDBJ whole genome shotgun (WGS) entry which is preliminary data.</text>
</comment>
<gene>
    <name evidence="1" type="ORF">C7455_10443</name>
</gene>
<dbReference type="AlphaFoldDB" id="A0A316GJH0"/>
<accession>A0A316GJH0</accession>
<dbReference type="OrthoDB" id="7742333at2"/>